<dbReference type="Pfam" id="PF00482">
    <property type="entry name" value="T2SSF"/>
    <property type="match status" value="1"/>
</dbReference>
<feature type="domain" description="Type II secretion system protein GspF" evidence="7">
    <location>
        <begin position="158"/>
        <end position="286"/>
    </location>
</feature>
<evidence type="ECO:0000256" key="2">
    <source>
        <dbReference type="ARBA" id="ARBA00022475"/>
    </source>
</evidence>
<feature type="transmembrane region" description="Helical" evidence="6">
    <location>
        <begin position="120"/>
        <end position="140"/>
    </location>
</feature>
<dbReference type="Proteomes" id="UP001597044">
    <property type="component" value="Unassembled WGS sequence"/>
</dbReference>
<keyword evidence="9" id="KW-1185">Reference proteome</keyword>
<accession>A0ABW3HCN5</accession>
<comment type="subcellular location">
    <subcellularLocation>
        <location evidence="1">Cell membrane</location>
        <topology evidence="1">Multi-pass membrane protein</topology>
    </subcellularLocation>
</comment>
<evidence type="ECO:0000256" key="3">
    <source>
        <dbReference type="ARBA" id="ARBA00022692"/>
    </source>
</evidence>
<feature type="transmembrane region" description="Helical" evidence="6">
    <location>
        <begin position="6"/>
        <end position="28"/>
    </location>
</feature>
<proteinExistence type="predicted"/>
<sequence length="301" mass="33393">MNAYYGGVIFLLIVVAAAVTIWLALRIAAERRLVERRLTTRGNAKEDARLLSLRFSELFDDQERIRKHINKDSELALAMHRAGYRSATQRAMLYGVQVVLPLVAIALTGLWVLIHGYSQNSLLIGISIVILSVLAPKRVINSKAEDRLKLIDDELSLFIQMLRILFDAGLAVEQALRVMAKESSAILPEMVFELTPILRRAEQGLDLESELGSSAEALDHIGYTDVMVIVRQMIKQGGSARASLTKLIEVMESRRLTDLQEKVSKLTAKMTVVMVVFFFPALLILLAGPGFISIGDAMGDM</sequence>
<evidence type="ECO:0000256" key="5">
    <source>
        <dbReference type="ARBA" id="ARBA00023136"/>
    </source>
</evidence>
<keyword evidence="5 6" id="KW-0472">Membrane</keyword>
<gene>
    <name evidence="8" type="ORF">ACFQ0F_02295</name>
</gene>
<evidence type="ECO:0000313" key="9">
    <source>
        <dbReference type="Proteomes" id="UP001597044"/>
    </source>
</evidence>
<keyword evidence="2" id="KW-1003">Cell membrane</keyword>
<feature type="transmembrane region" description="Helical" evidence="6">
    <location>
        <begin position="272"/>
        <end position="292"/>
    </location>
</feature>
<organism evidence="8 9">
    <name type="scientific">Paraperlucidibaca wandonensis</name>
    <dbReference type="NCBI Taxonomy" id="1268273"/>
    <lineage>
        <taxon>Bacteria</taxon>
        <taxon>Pseudomonadati</taxon>
        <taxon>Pseudomonadota</taxon>
        <taxon>Gammaproteobacteria</taxon>
        <taxon>Moraxellales</taxon>
        <taxon>Moraxellaceae</taxon>
        <taxon>Paraperlucidibaca</taxon>
    </lineage>
</organism>
<keyword evidence="4 6" id="KW-1133">Transmembrane helix</keyword>
<name>A0ABW3HCN5_9GAMM</name>
<evidence type="ECO:0000259" key="7">
    <source>
        <dbReference type="Pfam" id="PF00482"/>
    </source>
</evidence>
<dbReference type="RefSeq" id="WP_379068663.1">
    <property type="nucleotide sequence ID" value="NZ_JBHTIT010000001.1"/>
</dbReference>
<evidence type="ECO:0000256" key="6">
    <source>
        <dbReference type="SAM" id="Phobius"/>
    </source>
</evidence>
<keyword evidence="3 6" id="KW-0812">Transmembrane</keyword>
<dbReference type="PANTHER" id="PTHR35007:SF2">
    <property type="entry name" value="PILUS ASSEMBLE PROTEIN"/>
    <property type="match status" value="1"/>
</dbReference>
<comment type="caution">
    <text evidence="8">The sequence shown here is derived from an EMBL/GenBank/DDBJ whole genome shotgun (WGS) entry which is preliminary data.</text>
</comment>
<evidence type="ECO:0000256" key="4">
    <source>
        <dbReference type="ARBA" id="ARBA00022989"/>
    </source>
</evidence>
<feature type="transmembrane region" description="Helical" evidence="6">
    <location>
        <begin position="91"/>
        <end position="114"/>
    </location>
</feature>
<protein>
    <submittedName>
        <fullName evidence="8">Type II secretion system F family protein</fullName>
    </submittedName>
</protein>
<dbReference type="InterPro" id="IPR018076">
    <property type="entry name" value="T2SS_GspF_dom"/>
</dbReference>
<dbReference type="EMBL" id="JBHTIT010000001">
    <property type="protein sequence ID" value="MFD0949228.1"/>
    <property type="molecule type" value="Genomic_DNA"/>
</dbReference>
<dbReference type="PANTHER" id="PTHR35007">
    <property type="entry name" value="INTEGRAL MEMBRANE PROTEIN-RELATED"/>
    <property type="match status" value="1"/>
</dbReference>
<evidence type="ECO:0000256" key="1">
    <source>
        <dbReference type="ARBA" id="ARBA00004651"/>
    </source>
</evidence>
<evidence type="ECO:0000313" key="8">
    <source>
        <dbReference type="EMBL" id="MFD0949228.1"/>
    </source>
</evidence>
<reference evidence="9" key="1">
    <citation type="journal article" date="2019" name="Int. J. Syst. Evol. Microbiol.">
        <title>The Global Catalogue of Microorganisms (GCM) 10K type strain sequencing project: providing services to taxonomists for standard genome sequencing and annotation.</title>
        <authorList>
            <consortium name="The Broad Institute Genomics Platform"/>
            <consortium name="The Broad Institute Genome Sequencing Center for Infectious Disease"/>
            <person name="Wu L."/>
            <person name="Ma J."/>
        </authorList>
    </citation>
    <scope>NUCLEOTIDE SEQUENCE [LARGE SCALE GENOMIC DNA]</scope>
    <source>
        <strain evidence="9">CCUG 63419</strain>
    </source>
</reference>